<evidence type="ECO:0000313" key="3">
    <source>
        <dbReference type="EMBL" id="CAK0840220.1"/>
    </source>
</evidence>
<evidence type="ECO:0000256" key="2">
    <source>
        <dbReference type="SAM" id="SignalP"/>
    </source>
</evidence>
<feature type="transmembrane region" description="Helical" evidence="1">
    <location>
        <begin position="1600"/>
        <end position="1619"/>
    </location>
</feature>
<feature type="transmembrane region" description="Helical" evidence="1">
    <location>
        <begin position="1179"/>
        <end position="1201"/>
    </location>
</feature>
<evidence type="ECO:0000256" key="1">
    <source>
        <dbReference type="SAM" id="Phobius"/>
    </source>
</evidence>
<organism evidence="3 4">
    <name type="scientific">Prorocentrum cordatum</name>
    <dbReference type="NCBI Taxonomy" id="2364126"/>
    <lineage>
        <taxon>Eukaryota</taxon>
        <taxon>Sar</taxon>
        <taxon>Alveolata</taxon>
        <taxon>Dinophyceae</taxon>
        <taxon>Prorocentrales</taxon>
        <taxon>Prorocentraceae</taxon>
        <taxon>Prorocentrum</taxon>
    </lineage>
</organism>
<dbReference type="Proteomes" id="UP001189429">
    <property type="component" value="Unassembled WGS sequence"/>
</dbReference>
<feature type="signal peptide" evidence="2">
    <location>
        <begin position="1"/>
        <end position="17"/>
    </location>
</feature>
<feature type="transmembrane region" description="Helical" evidence="1">
    <location>
        <begin position="1152"/>
        <end position="1173"/>
    </location>
</feature>
<comment type="caution">
    <text evidence="3">The sequence shown here is derived from an EMBL/GenBank/DDBJ whole genome shotgun (WGS) entry which is preliminary data.</text>
</comment>
<keyword evidence="1" id="KW-0472">Membrane</keyword>
<feature type="transmembrane region" description="Helical" evidence="1">
    <location>
        <begin position="1626"/>
        <end position="1648"/>
    </location>
</feature>
<keyword evidence="2" id="KW-0732">Signal</keyword>
<keyword evidence="1" id="KW-0812">Transmembrane</keyword>
<feature type="transmembrane region" description="Helical" evidence="1">
    <location>
        <begin position="1012"/>
        <end position="1033"/>
    </location>
</feature>
<gene>
    <name evidence="3" type="ORF">PCOR1329_LOCUS35712</name>
</gene>
<keyword evidence="4" id="KW-1185">Reference proteome</keyword>
<sequence>MLRLLSCGIVALGGVESSVGDAIGFDFRHVEALLGDAIGFDVQYFMPEEFLQDLPLRNESLPQEVMSEFSSYRFKEYHDDDIDDGGFGPVYKYGVKATTILNSPAYLARRSICTKVVSPDGDPRVCSEPGDFSPRALIEHAQAGEAGRFRLQAAFYFRAYGFVDVHSKTCCCFGIVCWSDTICNDEIKLEGDLIVESIVSVTIDQSGAAKFTPTTTVTLDNFDVSGCSADWFMRLIGVDGNQEIQERAQASVQSWIDSSLQSAFLPQTIPLRPDAVNLTYQLHSPQFVPSNATSSSRGYVMVHASCAVSATAPNGTTQRFPDPGQPWTGGHNAQPLNTSWARTRALPAAGEAVLLGGVRAAPQLLTMVLQGLHYSGALSPKNESDVRDAHLFFDMDMAQPTAFIKGGPRRGFEMREQTLRLQVDCLDRKSSNSSRRYQLLDARFANVTQELAVHTVGPTSVDDQTALGLVVQIWNSSMGDAHFEGMNSSGFIGTQSQLKALSLGALRRSLPAVNRMLLDTPIKFCTTCALAPLVPHPSVAPVPSEASGGPGYLEVSWHCACNEYGYYQKCQGFRCPEALREAPQLRPRPPAAAAPGPLAAAGRRLHAAAAGAAARLGALGIRPWGGAPPAAGRPRRAAGGSGAPVLLGAFPGAACGFGPGGTFRFATANLSQCTEAGGLSELGPAYVLDGDGEDFALHSGCGLRNGSCEGCRATLSLRARTCTRLGGVSIFLEVPDGSSTCIGGSEAYPDTGAVLLATDGAPGSSRSQTTFATRLGSSCARCGAGGNLSCAALPRQGGFKADLFCENCSLETCAIRGLVGTDAVPVPKNDSLGNSSGFSMVLVTTPSRYTILRACPSPSRRAGDGALLASLLGAVLVSSLLGAGWAAARRRRGACGSPRALARGSLARGQRALGTARGVLASWRASAGSACTACLGRLPRAHLRWQGEAAHFQSALLRLCVQAWLLVACGAVWFWKNPMVGLLASMREQLSVEGFDMTGAEHIVEVSRSTGLAIFVAVALLSKVQFACGLVGLEPRPGPGAPAVPARAAGPGRAWWRCSAAMLFEGTAGVALLALTFWQRDFVQAYESAKGQGGEMGFLSGGVAATASVEFSIRLLLTWIAPFLMTVRIVPAVATTTVAHHRASAGAQVGPVLPYLLGLLLTHETIAVVLAMTYFHSGYISTVLFEIVLGGTVLNVCSFLICSDSLPGHAGAASALCAIIGAYQSVLVAYLGYTIGNGWLAPFLAVSSAVAAYSPWAAVTTAVQEVSLSLPGVDCPPRPAVQAAAPDAAEAAPAPGGLPEPLLSFGTDGRPVAVAAADPQEACPAAAATAAVAAATLPAGGGSAGGRCALEVYEWLLEKQEAQDAAAYGSRIKWRRLCLLLGTTGLVVSTLRDWGHCQRVSPWDDVNAMISSMVGDGAEVSRSSDSFLAPLVDQYGSARGLRLALNCCGAVAFGAGAVLDLVGSQGWAPARKMLDGSRTCGIVGTLLCAAALLAFNLPDYVGLLDFGPTLGHCGSGFCQGVSDSMRAALGSGLLAQAGVDFVPMLVALPWTLFRIGFFLSEDKQNSKAVGALMWATIMCMFRLSLLPATIAYIATADSQIVLWYAAFLVLPLCLLSFIAATGRHRLGWYFLWGWGFFAVPLFGMTAVALQEDWWTLMQRAWQSFQASWPSFLAEFTLSDVVISDVFFLLIYGRTRGGAAA</sequence>
<feature type="transmembrane region" description="Helical" evidence="1">
    <location>
        <begin position="1541"/>
        <end position="1559"/>
    </location>
</feature>
<protein>
    <submittedName>
        <fullName evidence="3">Uncharacterized protein</fullName>
    </submittedName>
</protein>
<feature type="transmembrane region" description="Helical" evidence="1">
    <location>
        <begin position="865"/>
        <end position="888"/>
    </location>
</feature>
<feature type="transmembrane region" description="Helical" evidence="1">
    <location>
        <begin position="1054"/>
        <end position="1078"/>
    </location>
</feature>
<name>A0ABN9T5H0_9DINO</name>
<proteinExistence type="predicted"/>
<feature type="transmembrane region" description="Helical" evidence="1">
    <location>
        <begin position="1479"/>
        <end position="1497"/>
    </location>
</feature>
<feature type="transmembrane region" description="Helical" evidence="1">
    <location>
        <begin position="1668"/>
        <end position="1691"/>
    </location>
</feature>
<feature type="transmembrane region" description="Helical" evidence="1">
    <location>
        <begin position="1119"/>
        <end position="1140"/>
    </location>
</feature>
<accession>A0ABN9T5H0</accession>
<feature type="transmembrane region" description="Helical" evidence="1">
    <location>
        <begin position="1571"/>
        <end position="1594"/>
    </location>
</feature>
<feature type="transmembrane region" description="Helical" evidence="1">
    <location>
        <begin position="1213"/>
        <end position="1233"/>
    </location>
</feature>
<keyword evidence="1" id="KW-1133">Transmembrane helix</keyword>
<reference evidence="3" key="1">
    <citation type="submission" date="2023-10" db="EMBL/GenBank/DDBJ databases">
        <authorList>
            <person name="Chen Y."/>
            <person name="Shah S."/>
            <person name="Dougan E. K."/>
            <person name="Thang M."/>
            <person name="Chan C."/>
        </authorList>
    </citation>
    <scope>NUCLEOTIDE SEQUENCE [LARGE SCALE GENOMIC DNA]</scope>
</reference>
<feature type="chain" id="PRO_5047398500" evidence="2">
    <location>
        <begin position="18"/>
        <end position="1700"/>
    </location>
</feature>
<evidence type="ECO:0000313" key="4">
    <source>
        <dbReference type="Proteomes" id="UP001189429"/>
    </source>
</evidence>
<dbReference type="EMBL" id="CAUYUJ010014360">
    <property type="protein sequence ID" value="CAK0840220.1"/>
    <property type="molecule type" value="Genomic_DNA"/>
</dbReference>